<evidence type="ECO:0000256" key="1">
    <source>
        <dbReference type="SAM" id="Phobius"/>
    </source>
</evidence>
<keyword evidence="1" id="KW-0472">Membrane</keyword>
<feature type="transmembrane region" description="Helical" evidence="1">
    <location>
        <begin position="12"/>
        <end position="35"/>
    </location>
</feature>
<accession>A0A3P8DHW3</accession>
<dbReference type="AlphaFoldDB" id="A0A3P8DHW3"/>
<dbReference type="Proteomes" id="UP000269396">
    <property type="component" value="Unassembled WGS sequence"/>
</dbReference>
<protein>
    <submittedName>
        <fullName evidence="2">Uncharacterized protein</fullName>
    </submittedName>
</protein>
<evidence type="ECO:0000313" key="2">
    <source>
        <dbReference type="EMBL" id="VDP43221.1"/>
    </source>
</evidence>
<keyword evidence="1" id="KW-1133">Transmembrane helix</keyword>
<name>A0A3P8DHW3_9TREM</name>
<sequence>MLLYLVQVNFSLLLFLLIIHHRYSINSLIIVMHFLKLIQINKIIHLVL</sequence>
<gene>
    <name evidence="2" type="ORF">SMTD_LOCUS8148</name>
</gene>
<proteinExistence type="predicted"/>
<organism evidence="2 3">
    <name type="scientific">Schistosoma mattheei</name>
    <dbReference type="NCBI Taxonomy" id="31246"/>
    <lineage>
        <taxon>Eukaryota</taxon>
        <taxon>Metazoa</taxon>
        <taxon>Spiralia</taxon>
        <taxon>Lophotrochozoa</taxon>
        <taxon>Platyhelminthes</taxon>
        <taxon>Trematoda</taxon>
        <taxon>Digenea</taxon>
        <taxon>Strigeidida</taxon>
        <taxon>Schistosomatoidea</taxon>
        <taxon>Schistosomatidae</taxon>
        <taxon>Schistosoma</taxon>
    </lineage>
</organism>
<keyword evidence="3" id="KW-1185">Reference proteome</keyword>
<reference evidence="2 3" key="1">
    <citation type="submission" date="2018-11" db="EMBL/GenBank/DDBJ databases">
        <authorList>
            <consortium name="Pathogen Informatics"/>
        </authorList>
    </citation>
    <scope>NUCLEOTIDE SEQUENCE [LARGE SCALE GENOMIC DNA]</scope>
    <source>
        <strain>Denwood</strain>
        <strain evidence="3">Zambia</strain>
    </source>
</reference>
<dbReference type="EMBL" id="UZAL01028719">
    <property type="protein sequence ID" value="VDP43221.1"/>
    <property type="molecule type" value="Genomic_DNA"/>
</dbReference>
<evidence type="ECO:0000313" key="3">
    <source>
        <dbReference type="Proteomes" id="UP000269396"/>
    </source>
</evidence>
<keyword evidence="1" id="KW-0812">Transmembrane</keyword>